<dbReference type="NCBIfam" id="TIGR04183">
    <property type="entry name" value="Por_Secre_tail"/>
    <property type="match status" value="1"/>
</dbReference>
<evidence type="ECO:0000313" key="3">
    <source>
        <dbReference type="EMBL" id="ROI09029.1"/>
    </source>
</evidence>
<proteinExistence type="predicted"/>
<evidence type="ECO:0000256" key="1">
    <source>
        <dbReference type="ARBA" id="ARBA00022729"/>
    </source>
</evidence>
<comment type="caution">
    <text evidence="3">The sequence shown here is derived from an EMBL/GenBank/DDBJ whole genome shotgun (WGS) entry which is preliminary data.</text>
</comment>
<dbReference type="AlphaFoldDB" id="A0A3N0WYG3"/>
<name>A0A3N0WYG3_9FLAO</name>
<gene>
    <name evidence="3" type="ORF">EGI11_06320</name>
</gene>
<dbReference type="OrthoDB" id="1425128at2"/>
<dbReference type="EMBL" id="RJUG01000003">
    <property type="protein sequence ID" value="ROI09029.1"/>
    <property type="molecule type" value="Genomic_DNA"/>
</dbReference>
<protein>
    <submittedName>
        <fullName evidence="3">T9SS C-terminal target domain-containing protein</fullName>
    </submittedName>
</protein>
<reference evidence="4" key="1">
    <citation type="submission" date="2018-11" db="EMBL/GenBank/DDBJ databases">
        <title>Proposal to divide the Flavobacteriaceae and reorganize its genera based on Amino Acid Identity values calculated from whole genome sequences.</title>
        <authorList>
            <person name="Nicholson A.C."/>
            <person name="Gulvik C.A."/>
            <person name="Whitney A.M."/>
            <person name="Humrighouse B.W."/>
            <person name="Bell M."/>
            <person name="Holmes B."/>
            <person name="Steigerwalt A."/>
            <person name="Villarma A."/>
            <person name="Sheth M."/>
            <person name="Batra D."/>
            <person name="Pryor J."/>
            <person name="Bernardet J.-F."/>
            <person name="Hugo C."/>
            <person name="Kampfer P."/>
            <person name="Newman J."/>
            <person name="Mcquiston J.R."/>
        </authorList>
    </citation>
    <scope>NUCLEOTIDE SEQUENCE [LARGE SCALE GENOMIC DNA]</scope>
    <source>
        <strain evidence="4">H3056</strain>
    </source>
</reference>
<reference evidence="4" key="2">
    <citation type="submission" date="2018-11" db="EMBL/GenBank/DDBJ databases">
        <title>Proposal to divide the Flavobacteriaceae and reorganize its genera based on Amino Acid Identity values calculated from whole genome sequences.</title>
        <authorList>
            <person name="Nicholson A.C."/>
            <person name="Gulvik C.A."/>
            <person name="Whitney A.M."/>
            <person name="Humrighouse B.W."/>
            <person name="Bell M."/>
            <person name="Holmens B."/>
            <person name="Steigerwalt A."/>
            <person name="Villarma A."/>
            <person name="Sheth M."/>
            <person name="Batra D."/>
            <person name="Pryor J."/>
            <person name="Bernardet J.-F."/>
            <person name="Hugo C."/>
            <person name="Kampfer P."/>
            <person name="Newman J."/>
            <person name="Mcquiston J.R."/>
        </authorList>
    </citation>
    <scope>NUCLEOTIDE SEQUENCE [LARGE SCALE GENOMIC DNA]</scope>
    <source>
        <strain evidence="4">H3056</strain>
    </source>
</reference>
<dbReference type="InterPro" id="IPR026444">
    <property type="entry name" value="Secre_tail"/>
</dbReference>
<feature type="signal peptide" evidence="2">
    <location>
        <begin position="1"/>
        <end position="30"/>
    </location>
</feature>
<evidence type="ECO:0000313" key="4">
    <source>
        <dbReference type="Proteomes" id="UP000270224"/>
    </source>
</evidence>
<evidence type="ECO:0000256" key="2">
    <source>
        <dbReference type="SAM" id="SignalP"/>
    </source>
</evidence>
<sequence length="267" mass="28652">MIIINLNSRLMTKKLLSFLGALVISVFMNAQTTTWNFSDSVWPVSAGYSAPTVVNNLGFITGTTTNMGAIEANTATIDGLSFTQRLKFNGGSYTSGTTEFAMPTQRALYFDVNGASTIKIWYKNGGGGTRTLYVTDGTKVISSFPYTDSSVGQVATVNYTGEAGRIYIAADQSMNIYQITATNVGTTASLATVNVNKNLPKIYASGNEVSILNVSGKSQVEVYSMNGALVKSLNTTSDVKFQLQNKGIYIVNVKSNDKPVSQKVLIK</sequence>
<keyword evidence="1 2" id="KW-0732">Signal</keyword>
<feature type="chain" id="PRO_5018180120" evidence="2">
    <location>
        <begin position="31"/>
        <end position="267"/>
    </location>
</feature>
<dbReference type="Proteomes" id="UP000270224">
    <property type="component" value="Unassembled WGS sequence"/>
</dbReference>
<accession>A0A3N0WYG3</accession>
<organism evidence="3 4">
    <name type="scientific">Kaistella daneshvariae</name>
    <dbReference type="NCBI Taxonomy" id="2487074"/>
    <lineage>
        <taxon>Bacteria</taxon>
        <taxon>Pseudomonadati</taxon>
        <taxon>Bacteroidota</taxon>
        <taxon>Flavobacteriia</taxon>
        <taxon>Flavobacteriales</taxon>
        <taxon>Weeksellaceae</taxon>
        <taxon>Chryseobacterium group</taxon>
        <taxon>Kaistella</taxon>
    </lineage>
</organism>